<comment type="caution">
    <text evidence="1">The sequence shown here is derived from an EMBL/GenBank/DDBJ whole genome shotgun (WGS) entry which is preliminary data.</text>
</comment>
<keyword evidence="2" id="KW-1185">Reference proteome</keyword>
<dbReference type="Gene3D" id="3.40.525.10">
    <property type="entry name" value="CRAL-TRIO lipid binding domain"/>
    <property type="match status" value="1"/>
</dbReference>
<name>A0ABQ9JIZ6_9CUCU</name>
<accession>A0ABQ9JIZ6</accession>
<evidence type="ECO:0000313" key="1">
    <source>
        <dbReference type="EMBL" id="KAJ8977847.1"/>
    </source>
</evidence>
<dbReference type="SUPFAM" id="SSF52087">
    <property type="entry name" value="CRAL/TRIO domain"/>
    <property type="match status" value="1"/>
</dbReference>
<protein>
    <submittedName>
        <fullName evidence="1">Uncharacterized protein</fullName>
    </submittedName>
</protein>
<dbReference type="Proteomes" id="UP001162164">
    <property type="component" value="Unassembled WGS sequence"/>
</dbReference>
<organism evidence="1 2">
    <name type="scientific">Molorchus minor</name>
    <dbReference type="NCBI Taxonomy" id="1323400"/>
    <lineage>
        <taxon>Eukaryota</taxon>
        <taxon>Metazoa</taxon>
        <taxon>Ecdysozoa</taxon>
        <taxon>Arthropoda</taxon>
        <taxon>Hexapoda</taxon>
        <taxon>Insecta</taxon>
        <taxon>Pterygota</taxon>
        <taxon>Neoptera</taxon>
        <taxon>Endopterygota</taxon>
        <taxon>Coleoptera</taxon>
        <taxon>Polyphaga</taxon>
        <taxon>Cucujiformia</taxon>
        <taxon>Chrysomeloidea</taxon>
        <taxon>Cerambycidae</taxon>
        <taxon>Lamiinae</taxon>
        <taxon>Monochamini</taxon>
        <taxon>Molorchus</taxon>
    </lineage>
</organism>
<proteinExistence type="predicted"/>
<dbReference type="PANTHER" id="PTHR10174">
    <property type="entry name" value="ALPHA-TOCOPHEROL TRANSFER PROTEIN-RELATED"/>
    <property type="match status" value="1"/>
</dbReference>
<dbReference type="InterPro" id="IPR036865">
    <property type="entry name" value="CRAL-TRIO_dom_sf"/>
</dbReference>
<sequence length="180" mass="21045">MNTKNLLLRKREDHVDFVLKQSNRTKEEFKEGVDTLKVWLKTQPHLPESPSDEMLECFYVLSKFSVESAKLKLDMYYSIRSILPEFYENKNPKLPNMQKIANVTCTIPLPKLTKDGYRVVLTKWLDDDPENFNPYDFFSHINSVAEVRLQEDVSIGDIVIYDLGLVKFGHFLKQLLAKQT</sequence>
<dbReference type="SUPFAM" id="SSF46938">
    <property type="entry name" value="CRAL/TRIO N-terminal domain"/>
    <property type="match status" value="1"/>
</dbReference>
<gene>
    <name evidence="1" type="ORF">NQ317_004627</name>
</gene>
<dbReference type="InterPro" id="IPR036273">
    <property type="entry name" value="CRAL/TRIO_N_dom_sf"/>
</dbReference>
<dbReference type="PANTHER" id="PTHR10174:SF222">
    <property type="entry name" value="GH10083P-RELATED"/>
    <property type="match status" value="1"/>
</dbReference>
<dbReference type="EMBL" id="JAPWTJ010000503">
    <property type="protein sequence ID" value="KAJ8977847.1"/>
    <property type="molecule type" value="Genomic_DNA"/>
</dbReference>
<reference evidence="1" key="1">
    <citation type="journal article" date="2023" name="Insect Mol. Biol.">
        <title>Genome sequencing provides insights into the evolution of gene families encoding plant cell wall-degrading enzymes in longhorned beetles.</title>
        <authorList>
            <person name="Shin N.R."/>
            <person name="Okamura Y."/>
            <person name="Kirsch R."/>
            <person name="Pauchet Y."/>
        </authorList>
    </citation>
    <scope>NUCLEOTIDE SEQUENCE</scope>
    <source>
        <strain evidence="1">MMC_N1</strain>
    </source>
</reference>
<evidence type="ECO:0000313" key="2">
    <source>
        <dbReference type="Proteomes" id="UP001162164"/>
    </source>
</evidence>